<evidence type="ECO:0000256" key="3">
    <source>
        <dbReference type="ARBA" id="ARBA00022989"/>
    </source>
</evidence>
<keyword evidence="6" id="KW-0245">EGF-like domain</keyword>
<keyword evidence="5 6" id="KW-1015">Disulfide bond</keyword>
<evidence type="ECO:0000313" key="14">
    <source>
        <dbReference type="Proteomes" id="UP000663852"/>
    </source>
</evidence>
<evidence type="ECO:0000259" key="10">
    <source>
        <dbReference type="PROSITE" id="PS50262"/>
    </source>
</evidence>
<feature type="chain" id="PRO_5036226537" evidence="8">
    <location>
        <begin position="21"/>
        <end position="1511"/>
    </location>
</feature>
<evidence type="ECO:0000256" key="1">
    <source>
        <dbReference type="ARBA" id="ARBA00004370"/>
    </source>
</evidence>
<dbReference type="Proteomes" id="UP000663828">
    <property type="component" value="Unassembled WGS sequence"/>
</dbReference>
<dbReference type="SMART" id="SM00192">
    <property type="entry name" value="LDLa"/>
    <property type="match status" value="3"/>
</dbReference>
<evidence type="ECO:0000256" key="4">
    <source>
        <dbReference type="ARBA" id="ARBA00023136"/>
    </source>
</evidence>
<dbReference type="InterPro" id="IPR051830">
    <property type="entry name" value="NOTCH_homolog"/>
</dbReference>
<feature type="transmembrane region" description="Helical" evidence="7">
    <location>
        <begin position="1241"/>
        <end position="1267"/>
    </location>
</feature>
<dbReference type="CDD" id="cd00637">
    <property type="entry name" value="7tm_classA_rhodopsin-like"/>
    <property type="match status" value="1"/>
</dbReference>
<comment type="subcellular location">
    <subcellularLocation>
        <location evidence="1">Membrane</location>
    </subcellularLocation>
</comment>
<keyword evidence="4 7" id="KW-0472">Membrane</keyword>
<gene>
    <name evidence="12" type="ORF">EDS130_LOCUS26667</name>
    <name evidence="11" type="ORF">XAT740_LOCUS11921</name>
</gene>
<dbReference type="InterPro" id="IPR000742">
    <property type="entry name" value="EGF"/>
</dbReference>
<feature type="domain" description="EGF-like" evidence="9">
    <location>
        <begin position="929"/>
        <end position="974"/>
    </location>
</feature>
<dbReference type="OrthoDB" id="283575at2759"/>
<accession>A0A814Y938</accession>
<evidence type="ECO:0000259" key="9">
    <source>
        <dbReference type="PROSITE" id="PS50026"/>
    </source>
</evidence>
<feature type="transmembrane region" description="Helical" evidence="7">
    <location>
        <begin position="1430"/>
        <end position="1449"/>
    </location>
</feature>
<comment type="caution">
    <text evidence="12">The sequence shown here is derived from an EMBL/GenBank/DDBJ whole genome shotgun (WGS) entry which is preliminary data.</text>
</comment>
<protein>
    <submittedName>
        <fullName evidence="12">Uncharacterized protein</fullName>
    </submittedName>
</protein>
<feature type="signal peptide" evidence="8">
    <location>
        <begin position="1"/>
        <end position="20"/>
    </location>
</feature>
<evidence type="ECO:0000256" key="2">
    <source>
        <dbReference type="ARBA" id="ARBA00022692"/>
    </source>
</evidence>
<feature type="transmembrane region" description="Helical" evidence="7">
    <location>
        <begin position="1208"/>
        <end position="1229"/>
    </location>
</feature>
<dbReference type="EMBL" id="CAJNOR010000664">
    <property type="protein sequence ID" value="CAF0975928.1"/>
    <property type="molecule type" value="Genomic_DNA"/>
</dbReference>
<feature type="disulfide bond" evidence="6">
    <location>
        <begin position="879"/>
        <end position="888"/>
    </location>
</feature>
<dbReference type="SMART" id="SM00181">
    <property type="entry name" value="EGF"/>
    <property type="match status" value="3"/>
</dbReference>
<dbReference type="Proteomes" id="UP000663852">
    <property type="component" value="Unassembled WGS sequence"/>
</dbReference>
<evidence type="ECO:0000313" key="12">
    <source>
        <dbReference type="EMBL" id="CAF1225894.1"/>
    </source>
</evidence>
<evidence type="ECO:0000256" key="6">
    <source>
        <dbReference type="PROSITE-ProRule" id="PRU00076"/>
    </source>
</evidence>
<proteinExistence type="predicted"/>
<feature type="domain" description="EGF-like" evidence="9">
    <location>
        <begin position="849"/>
        <end position="889"/>
    </location>
</feature>
<feature type="domain" description="G-protein coupled receptors family 1 profile" evidence="10">
    <location>
        <begin position="1220"/>
        <end position="1481"/>
    </location>
</feature>
<dbReference type="InterPro" id="IPR017452">
    <property type="entry name" value="GPCR_Rhodpsn_7TM"/>
</dbReference>
<dbReference type="Pfam" id="PF00001">
    <property type="entry name" value="7tm_1"/>
    <property type="match status" value="1"/>
</dbReference>
<evidence type="ECO:0000256" key="8">
    <source>
        <dbReference type="SAM" id="SignalP"/>
    </source>
</evidence>
<reference evidence="12" key="1">
    <citation type="submission" date="2021-02" db="EMBL/GenBank/DDBJ databases">
        <authorList>
            <person name="Nowell W R."/>
        </authorList>
    </citation>
    <scope>NUCLEOTIDE SEQUENCE</scope>
</reference>
<comment type="caution">
    <text evidence="6">Lacks conserved residue(s) required for the propagation of feature annotation.</text>
</comment>
<keyword evidence="13" id="KW-1185">Reference proteome</keyword>
<feature type="transmembrane region" description="Helical" evidence="7">
    <location>
        <begin position="1461"/>
        <end position="1483"/>
    </location>
</feature>
<dbReference type="GO" id="GO:0004930">
    <property type="term" value="F:G protein-coupled receptor activity"/>
    <property type="evidence" value="ECO:0007669"/>
    <property type="project" value="InterPro"/>
</dbReference>
<dbReference type="InterPro" id="IPR002172">
    <property type="entry name" value="LDrepeatLR_classA_rpt"/>
</dbReference>
<dbReference type="Gene3D" id="2.10.25.10">
    <property type="entry name" value="Laminin"/>
    <property type="match status" value="2"/>
</dbReference>
<evidence type="ECO:0000256" key="5">
    <source>
        <dbReference type="ARBA" id="ARBA00023157"/>
    </source>
</evidence>
<dbReference type="PROSITE" id="PS00022">
    <property type="entry name" value="EGF_1"/>
    <property type="match status" value="4"/>
</dbReference>
<organism evidence="12 14">
    <name type="scientific">Adineta ricciae</name>
    <name type="common">Rotifer</name>
    <dbReference type="NCBI Taxonomy" id="249248"/>
    <lineage>
        <taxon>Eukaryota</taxon>
        <taxon>Metazoa</taxon>
        <taxon>Spiralia</taxon>
        <taxon>Gnathifera</taxon>
        <taxon>Rotifera</taxon>
        <taxon>Eurotatoria</taxon>
        <taxon>Bdelloidea</taxon>
        <taxon>Adinetida</taxon>
        <taxon>Adinetidae</taxon>
        <taxon>Adineta</taxon>
    </lineage>
</organism>
<feature type="transmembrane region" description="Helical" evidence="7">
    <location>
        <begin position="1325"/>
        <end position="1343"/>
    </location>
</feature>
<dbReference type="SUPFAM" id="SSF81321">
    <property type="entry name" value="Family A G protein-coupled receptor-like"/>
    <property type="match status" value="1"/>
</dbReference>
<evidence type="ECO:0000313" key="13">
    <source>
        <dbReference type="Proteomes" id="UP000663828"/>
    </source>
</evidence>
<keyword evidence="8" id="KW-0732">Signal</keyword>
<dbReference type="PANTHER" id="PTHR24033">
    <property type="entry name" value="EGF-LIKE DOMAIN-CONTAINING PROTEIN"/>
    <property type="match status" value="1"/>
</dbReference>
<name>A0A814Y938_ADIRI</name>
<dbReference type="InterPro" id="IPR000276">
    <property type="entry name" value="GPCR_Rhodpsn"/>
</dbReference>
<dbReference type="PROSITE" id="PS50026">
    <property type="entry name" value="EGF_3"/>
    <property type="match status" value="2"/>
</dbReference>
<evidence type="ECO:0000256" key="7">
    <source>
        <dbReference type="SAM" id="Phobius"/>
    </source>
</evidence>
<dbReference type="SUPFAM" id="SSF57196">
    <property type="entry name" value="EGF/Laminin"/>
    <property type="match status" value="1"/>
</dbReference>
<keyword evidence="3 7" id="KW-1133">Transmembrane helix</keyword>
<keyword evidence="2 7" id="KW-0812">Transmembrane</keyword>
<dbReference type="PROSITE" id="PS50262">
    <property type="entry name" value="G_PROTEIN_RECEP_F1_2"/>
    <property type="match status" value="1"/>
</dbReference>
<dbReference type="PROSITE" id="PS01186">
    <property type="entry name" value="EGF_2"/>
    <property type="match status" value="2"/>
</dbReference>
<dbReference type="PANTHER" id="PTHR24033:SF151">
    <property type="entry name" value="NOTCH 2"/>
    <property type="match status" value="1"/>
</dbReference>
<dbReference type="Gene3D" id="1.20.1070.10">
    <property type="entry name" value="Rhodopsin 7-helix transmembrane proteins"/>
    <property type="match status" value="1"/>
</dbReference>
<evidence type="ECO:0000313" key="11">
    <source>
        <dbReference type="EMBL" id="CAF0975928.1"/>
    </source>
</evidence>
<dbReference type="GO" id="GO:0016020">
    <property type="term" value="C:membrane"/>
    <property type="evidence" value="ECO:0007669"/>
    <property type="project" value="UniProtKB-SubCell"/>
</dbReference>
<sequence length="1511" mass="176174">MRSRLYLSLLILSFCISVQADLNLYNTDEINNNGIDLLQYNCLRISIDASLERYSSLLEMLSFCMNEETSRIYVEPEISLSNFTFAELSKRNVTGEQLYYWSTPIDAIERYELYLISNNETMGNEIYYNCTLPRFGPICQYELDHFDINRHSNFYIQRFYDRLGSSSNNLTCYIHIKCDRGPYPSCLDWSEICDGIINCLDYPFDEEHCSQIDINDATYRRDNQAKGGSGWLNQLPTATNEDVKCNYSPLSSSCWIERHDKLLEIMFSIKDNSTSDDCWLAFRCITPLLSLLYLICDEFCLRDQCIQIIGKKCPPMFHMPIIPILYPNIYLAYKKIDTEMFLDHQFLNTYICYDNNSLYDNYFQNHSMILFKNRKCYRFKHSFSLLSPDSFYHYLNLIYDTFYPFNQQLSNSFSSSSKKKIVIDSHMTSFRSIVLTNESSYVGSCPLITSIPTLFWAKKTFIHDGEYIYYLCLDEESMVSRKNYIRFPLICNGFDELSPTMIDGRNQTDETECNNWPCNTIYTRCDRFWNCLNGEDEIGCDESPLLNCSSNEHICFSSSTKNLICLNIDKTNDGQIDCLGALDEPTTCQRNSQYVTNKFYCTRNNSRMCILGTNNCHTADIVDSGMMNCEEFHFLSLNRTSEDRLQSKKDYQSMLCKMYIKTLQPRLAFSLGKTKESTTNLLISTKQSVNKLSFDRLAHLCHRGLSLRVWSNKNESKVVCLCPHAYYGSKCQYQNQRTSFSIKFQLLSFMREIPFEIIIFLIENNNQRIIHSYVQFMYVRIRDCRTKFGAHLLYSTRSKNLTQNYFIHIDIYDKTSSIYHGSFLYPIINSFLPVHRRNLTIDIPSLNHKIQYCSKKHHCIHGKCIKYLNTEQDANFCQCDPGWSGQYCTISHLIHCKCSPDSTCLGIDAHNRSICLCPLHKIGSRCLITNRICEKNDNSTCHGHGQCIPMDLHRRIIYPFHCICSKGFSGGRCQIKDNEIHLLFEKNFFLSSALFIHFIQLDGPNPPISNTIVKTISSLDNSLIIYWSDQFNLVFIEDLKRNYYLITIQKDDIEGQKLIEQVNSSNRCSHINELFNKTILGYSHLQRMKYYHLPCQDSLLNLSCFYDKVQLCFCYNHYGKRLTNCFEYNHTKISNCPNDGICQNNGKCFQSRSGCQKKSECFCDSCFYGKRCQFSTNGFSLSLDNILGYHIESSTNIINQSIIIKISIILNIIFIIVGLINGICTMITFQNKSLHEIGCVLYLLCSSLTTLIITVLLGLKFWIFFYAQTSSITNRLFLQIQCISLDYFLRVFLHIDQWLNACIACERVMNIIKGVHFNRKKSKQAAKLGIILVFICNVLIFIHEPIHRHLIDEYDEEENTKRIWCIVTYSSNLQIYNTIISTFQFFVPFLINLVCAFILITKKSLNQVNIQKKQNLKDILRKNYQEHKHLFISPVILTCLAIPRLILTYISKCMESSNDSWLFLCGYFISFIPAMLTFIIFVLPSKFYQKEFSKSIRRYQNAIQRCYRISS</sequence>
<dbReference type="EMBL" id="CAJNOJ010000163">
    <property type="protein sequence ID" value="CAF1225894.1"/>
    <property type="molecule type" value="Genomic_DNA"/>
</dbReference>
<feature type="transmembrane region" description="Helical" evidence="7">
    <location>
        <begin position="1379"/>
        <end position="1400"/>
    </location>
</feature>
<feature type="disulfide bond" evidence="6">
    <location>
        <begin position="964"/>
        <end position="973"/>
    </location>
</feature>